<keyword evidence="2" id="KW-0806">Transcription termination</keyword>
<evidence type="ECO:0000256" key="2">
    <source>
        <dbReference type="ARBA" id="ARBA00022472"/>
    </source>
</evidence>
<reference evidence="5 6" key="1">
    <citation type="submission" date="2019-08" db="EMBL/GenBank/DDBJ databases">
        <title>Draft genome sequences of two oriental melons (Cucumis melo L. var makuwa).</title>
        <authorList>
            <person name="Kwon S.-Y."/>
        </authorList>
    </citation>
    <scope>NUCLEOTIDE SEQUENCE [LARGE SCALE GENOMIC DNA]</scope>
    <source>
        <strain evidence="6">cv. Chang Bougi</strain>
        <tissue evidence="5">Leaf</tissue>
    </source>
</reference>
<accession>A0A5D3E0D7</accession>
<dbReference type="InterPro" id="IPR038538">
    <property type="entry name" value="MTERF_sf"/>
</dbReference>
<keyword evidence="3" id="KW-0809">Transit peptide</keyword>
<keyword evidence="4" id="KW-0175">Coiled coil</keyword>
<evidence type="ECO:0000256" key="1">
    <source>
        <dbReference type="ARBA" id="ARBA00007692"/>
    </source>
</evidence>
<comment type="similarity">
    <text evidence="1">Belongs to the mTERF family.</text>
</comment>
<evidence type="ECO:0000313" key="6">
    <source>
        <dbReference type="Proteomes" id="UP000321947"/>
    </source>
</evidence>
<dbReference type="PANTHER" id="PTHR13068:SF103">
    <property type="entry name" value="MITOCHONDRIAL TRANSCRIPTION TERMINATION FACTOR FAMILY PROTEIN"/>
    <property type="match status" value="1"/>
</dbReference>
<dbReference type="GO" id="GO:0006353">
    <property type="term" value="P:DNA-templated transcription termination"/>
    <property type="evidence" value="ECO:0007669"/>
    <property type="project" value="UniProtKB-KW"/>
</dbReference>
<organism evidence="5 6">
    <name type="scientific">Cucumis melo var. makuwa</name>
    <name type="common">Oriental melon</name>
    <dbReference type="NCBI Taxonomy" id="1194695"/>
    <lineage>
        <taxon>Eukaryota</taxon>
        <taxon>Viridiplantae</taxon>
        <taxon>Streptophyta</taxon>
        <taxon>Embryophyta</taxon>
        <taxon>Tracheophyta</taxon>
        <taxon>Spermatophyta</taxon>
        <taxon>Magnoliopsida</taxon>
        <taxon>eudicotyledons</taxon>
        <taxon>Gunneridae</taxon>
        <taxon>Pentapetalae</taxon>
        <taxon>rosids</taxon>
        <taxon>fabids</taxon>
        <taxon>Cucurbitales</taxon>
        <taxon>Cucurbitaceae</taxon>
        <taxon>Benincaseae</taxon>
        <taxon>Cucumis</taxon>
    </lineage>
</organism>
<gene>
    <name evidence="5" type="ORF">E5676_scaffold129G00860</name>
</gene>
<dbReference type="SMART" id="SM00733">
    <property type="entry name" value="Mterf"/>
    <property type="match status" value="3"/>
</dbReference>
<evidence type="ECO:0000256" key="3">
    <source>
        <dbReference type="ARBA" id="ARBA00022946"/>
    </source>
</evidence>
<sequence>MTLEEEQLKIASGELFENFRSSTIFQSKNGGSTRVREVVNDEDDFKKSKKQKSKTKMKKAIRNLQDRVAIVEGQLNSIKSDIDELKGMMSTILKHIGLQRKTRNETVKCIDDDEGNRKVSEGLVDHTLKSKEVDNAKTEDVDTGGTPNWLRMPKENEHIELKKKGDEDVLEKKVDIGLEEPIDVVDDDDVTEIEPFLTQRPHVRPAHRKRASVWQFPLFLPGNLTFLSDDHLMLQNLHVLCNYGIPWSKMGKMPCKGKVIKLVSCCPSLLIDQISIEFFKVLERLSRLVKVGYTEIQMHNLFKFKSPLLFEDCGKKVYVLFGRLVKLGFKKDEVYSIFKQNPEILSEKSIKSIQKAVDFLLDIGLGREYILCIVTQNILLLGSCTLKIPKTVFKELKVGKQGLCLIIRDDPSKLFTLASKLKPKTVEQASCQYLEKTTFLLKLGYHENSKEMAKALKQFRGRGDQLQERFDCLVKAGLDCIALKDIIRRAPMVLNQSKDVLQEKIVYLRNCLGYPLNTIMTFPAYLGYNKEKISARFSMYRWLRDKGAAKPNLSLSTILACSDARSLNEMFLVPKTTNVEKMNKCID</sequence>
<proteinExistence type="inferred from homology"/>
<dbReference type="GO" id="GO:0003676">
    <property type="term" value="F:nucleic acid binding"/>
    <property type="evidence" value="ECO:0007669"/>
    <property type="project" value="InterPro"/>
</dbReference>
<dbReference type="AlphaFoldDB" id="A0A5D3E0D7"/>
<dbReference type="InterPro" id="IPR003690">
    <property type="entry name" value="MTERF"/>
</dbReference>
<dbReference type="Pfam" id="PF02536">
    <property type="entry name" value="mTERF"/>
    <property type="match status" value="2"/>
</dbReference>
<dbReference type="EMBL" id="SSTD01001743">
    <property type="protein sequence ID" value="TYK29366.1"/>
    <property type="molecule type" value="Genomic_DNA"/>
</dbReference>
<dbReference type="PANTHER" id="PTHR13068">
    <property type="entry name" value="CGI-12 PROTEIN-RELATED"/>
    <property type="match status" value="1"/>
</dbReference>
<evidence type="ECO:0000313" key="5">
    <source>
        <dbReference type="EMBL" id="TYK29366.1"/>
    </source>
</evidence>
<name>A0A5D3E0D7_CUCMM</name>
<evidence type="ECO:0000256" key="4">
    <source>
        <dbReference type="SAM" id="Coils"/>
    </source>
</evidence>
<feature type="coiled-coil region" evidence="4">
    <location>
        <begin position="47"/>
        <end position="81"/>
    </location>
</feature>
<keyword evidence="2" id="KW-0804">Transcription</keyword>
<comment type="caution">
    <text evidence="5">The sequence shown here is derived from an EMBL/GenBank/DDBJ whole genome shotgun (WGS) entry which is preliminary data.</text>
</comment>
<protein>
    <submittedName>
        <fullName evidence="5">Transcription termination factor MTEF18</fullName>
    </submittedName>
</protein>
<dbReference type="Gene3D" id="1.25.70.10">
    <property type="entry name" value="Transcription termination factor 3, mitochondrial"/>
    <property type="match status" value="1"/>
</dbReference>
<dbReference type="Proteomes" id="UP000321947">
    <property type="component" value="Unassembled WGS sequence"/>
</dbReference>
<keyword evidence="2" id="KW-0805">Transcription regulation</keyword>